<reference evidence="2" key="2">
    <citation type="submission" date="2023-01" db="EMBL/GenBank/DDBJ databases">
        <authorList>
            <person name="Sun Q."/>
            <person name="Evtushenko L."/>
        </authorList>
    </citation>
    <scope>NUCLEOTIDE SEQUENCE</scope>
    <source>
        <strain evidence="2">VKM B-1513</strain>
    </source>
</reference>
<dbReference type="PRINTS" id="PR00778">
    <property type="entry name" value="HTHARSR"/>
</dbReference>
<dbReference type="InterPro" id="IPR036388">
    <property type="entry name" value="WH-like_DNA-bd_sf"/>
</dbReference>
<gene>
    <name evidence="2" type="ORF">GCM10017621_09300</name>
</gene>
<dbReference type="InterPro" id="IPR001845">
    <property type="entry name" value="HTH_ArsR_DNA-bd_dom"/>
</dbReference>
<organism evidence="2 3">
    <name type="scientific">Maricaulis virginensis</name>
    <dbReference type="NCBI Taxonomy" id="144022"/>
    <lineage>
        <taxon>Bacteria</taxon>
        <taxon>Pseudomonadati</taxon>
        <taxon>Pseudomonadota</taxon>
        <taxon>Alphaproteobacteria</taxon>
        <taxon>Maricaulales</taxon>
        <taxon>Maricaulaceae</taxon>
        <taxon>Maricaulis</taxon>
    </lineage>
</organism>
<dbReference type="InterPro" id="IPR036390">
    <property type="entry name" value="WH_DNA-bd_sf"/>
</dbReference>
<dbReference type="GO" id="GO:0003700">
    <property type="term" value="F:DNA-binding transcription factor activity"/>
    <property type="evidence" value="ECO:0007669"/>
    <property type="project" value="InterPro"/>
</dbReference>
<dbReference type="EMBL" id="BSFE01000002">
    <property type="protein sequence ID" value="GLK51422.1"/>
    <property type="molecule type" value="Genomic_DNA"/>
</dbReference>
<keyword evidence="3" id="KW-1185">Reference proteome</keyword>
<evidence type="ECO:0000313" key="3">
    <source>
        <dbReference type="Proteomes" id="UP001143486"/>
    </source>
</evidence>
<dbReference type="Pfam" id="PF12840">
    <property type="entry name" value="HTH_20"/>
    <property type="match status" value="1"/>
</dbReference>
<evidence type="ECO:0000313" key="2">
    <source>
        <dbReference type="EMBL" id="GLK51422.1"/>
    </source>
</evidence>
<accession>A0A9W6IJE5</accession>
<name>A0A9W6IJE5_9PROT</name>
<proteinExistence type="predicted"/>
<dbReference type="CDD" id="cd00090">
    <property type="entry name" value="HTH_ARSR"/>
    <property type="match status" value="1"/>
</dbReference>
<dbReference type="SMART" id="SM00418">
    <property type="entry name" value="HTH_ARSR"/>
    <property type="match status" value="1"/>
</dbReference>
<protein>
    <submittedName>
        <fullName evidence="2">Transcriptional regulator</fullName>
    </submittedName>
</protein>
<dbReference type="Gene3D" id="1.10.10.10">
    <property type="entry name" value="Winged helix-like DNA-binding domain superfamily/Winged helix DNA-binding domain"/>
    <property type="match status" value="1"/>
</dbReference>
<feature type="domain" description="HTH arsR-type" evidence="1">
    <location>
        <begin position="1"/>
        <end position="89"/>
    </location>
</feature>
<dbReference type="RefSeq" id="WP_271185804.1">
    <property type="nucleotide sequence ID" value="NZ_BSFE01000002.1"/>
</dbReference>
<dbReference type="PANTHER" id="PTHR38600:SF1">
    <property type="entry name" value="TRANSCRIPTIONAL REGULATORY PROTEIN"/>
    <property type="match status" value="1"/>
</dbReference>
<evidence type="ECO:0000259" key="1">
    <source>
        <dbReference type="PROSITE" id="PS50987"/>
    </source>
</evidence>
<reference evidence="2" key="1">
    <citation type="journal article" date="2014" name="Int. J. Syst. Evol. Microbiol.">
        <title>Complete genome sequence of Corynebacterium casei LMG S-19264T (=DSM 44701T), isolated from a smear-ripened cheese.</title>
        <authorList>
            <consortium name="US DOE Joint Genome Institute (JGI-PGF)"/>
            <person name="Walter F."/>
            <person name="Albersmeier A."/>
            <person name="Kalinowski J."/>
            <person name="Ruckert C."/>
        </authorList>
    </citation>
    <scope>NUCLEOTIDE SEQUENCE</scope>
    <source>
        <strain evidence="2">VKM B-1513</strain>
    </source>
</reference>
<dbReference type="Proteomes" id="UP001143486">
    <property type="component" value="Unassembled WGS sequence"/>
</dbReference>
<dbReference type="PANTHER" id="PTHR38600">
    <property type="entry name" value="TRANSCRIPTIONAL REGULATORY PROTEIN"/>
    <property type="match status" value="1"/>
</dbReference>
<comment type="caution">
    <text evidence="2">The sequence shown here is derived from an EMBL/GenBank/DDBJ whole genome shotgun (WGS) entry which is preliminary data.</text>
</comment>
<dbReference type="SUPFAM" id="SSF46785">
    <property type="entry name" value="Winged helix' DNA-binding domain"/>
    <property type="match status" value="1"/>
</dbReference>
<dbReference type="PROSITE" id="PS50987">
    <property type="entry name" value="HTH_ARSR_2"/>
    <property type="match status" value="1"/>
</dbReference>
<dbReference type="InterPro" id="IPR011991">
    <property type="entry name" value="ArsR-like_HTH"/>
</dbReference>
<sequence>MDRPDIFRAIADPTRREILALLSEGAMTVGDVADRFDMTRPAVAKHLKVLSDGGLISVEARGRERFNRLNAAPLRQVADWVSRFDAFWDDKLNKLKQEVEKEHG</sequence>
<dbReference type="AlphaFoldDB" id="A0A9W6IJE5"/>
<dbReference type="NCBIfam" id="NF033788">
    <property type="entry name" value="HTH_metalloreg"/>
    <property type="match status" value="1"/>
</dbReference>